<dbReference type="InterPro" id="IPR050491">
    <property type="entry name" value="AmpC-like"/>
</dbReference>
<reference evidence="3" key="1">
    <citation type="journal article" date="2019" name="Int. J. Syst. Evol. Microbiol.">
        <title>The Global Catalogue of Microorganisms (GCM) 10K type strain sequencing project: providing services to taxonomists for standard genome sequencing and annotation.</title>
        <authorList>
            <consortium name="The Broad Institute Genomics Platform"/>
            <consortium name="The Broad Institute Genome Sequencing Center for Infectious Disease"/>
            <person name="Wu L."/>
            <person name="Ma J."/>
        </authorList>
    </citation>
    <scope>NUCLEOTIDE SEQUENCE [LARGE SCALE GENOMIC DNA]</scope>
    <source>
        <strain evidence="3">JCM 14370</strain>
    </source>
</reference>
<comment type="caution">
    <text evidence="2">The sequence shown here is derived from an EMBL/GenBank/DDBJ whole genome shotgun (WGS) entry which is preliminary data.</text>
</comment>
<dbReference type="EMBL" id="BMOD01000007">
    <property type="protein sequence ID" value="GGJ35677.1"/>
    <property type="molecule type" value="Genomic_DNA"/>
</dbReference>
<organism evidence="2 3">
    <name type="scientific">Deinococcus roseus</name>
    <dbReference type="NCBI Taxonomy" id="392414"/>
    <lineage>
        <taxon>Bacteria</taxon>
        <taxon>Thermotogati</taxon>
        <taxon>Deinococcota</taxon>
        <taxon>Deinococci</taxon>
        <taxon>Deinococcales</taxon>
        <taxon>Deinococcaceae</taxon>
        <taxon>Deinococcus</taxon>
    </lineage>
</organism>
<dbReference type="GO" id="GO:0016787">
    <property type="term" value="F:hydrolase activity"/>
    <property type="evidence" value="ECO:0007669"/>
    <property type="project" value="UniProtKB-KW"/>
</dbReference>
<name>A0ABQ2CZB2_9DEIO</name>
<sequence length="375" mass="41226">MKTILQNTLKTTLQNTLKTTLQNTLKKTLVLSLPLLLGSAPAQSSDLQDRLSPLVDRFHDTLGFMGTIIINEKGKTVFEKSVGMADLEHAIPNTADTVHRVASVTKSFTAVAVLKLQEEGKLKVTDPVSKYLPDYPNGDNITLHQLLTHTSGIFNYTERADLTTLIHERPTLEQLTQKFASEPVDFAPGGPYHYSNSGYILLGRVIEVASGMRYQDYLQQKVLAPLGFQKSNFFPDDAQVPNRAEGYTQAGDTFQKADLFNFEVVHAAGGFSATARELVQWLPGLAEGKVLSKASLQTMFTPHVYAPGGSYGYGLVVSRIMGKEYLNHAGSLPGGSSYIAYFPQEQISVVMLSNVTGQDSQALFNRLFLAYNRPQ</sequence>
<keyword evidence="2" id="KW-0378">Hydrolase</keyword>
<dbReference type="InterPro" id="IPR012338">
    <property type="entry name" value="Beta-lactam/transpept-like"/>
</dbReference>
<dbReference type="PANTHER" id="PTHR46825">
    <property type="entry name" value="D-ALANYL-D-ALANINE-CARBOXYPEPTIDASE/ENDOPEPTIDASE AMPH"/>
    <property type="match status" value="1"/>
</dbReference>
<dbReference type="Gene3D" id="3.40.710.10">
    <property type="entry name" value="DD-peptidase/beta-lactamase superfamily"/>
    <property type="match status" value="1"/>
</dbReference>
<evidence type="ECO:0000313" key="2">
    <source>
        <dbReference type="EMBL" id="GGJ35677.1"/>
    </source>
</evidence>
<accession>A0ABQ2CZB2</accession>
<dbReference type="SUPFAM" id="SSF56601">
    <property type="entry name" value="beta-lactamase/transpeptidase-like"/>
    <property type="match status" value="1"/>
</dbReference>
<evidence type="ECO:0000259" key="1">
    <source>
        <dbReference type="Pfam" id="PF00144"/>
    </source>
</evidence>
<evidence type="ECO:0000313" key="3">
    <source>
        <dbReference type="Proteomes" id="UP000632222"/>
    </source>
</evidence>
<dbReference type="InterPro" id="IPR001466">
    <property type="entry name" value="Beta-lactam-related"/>
</dbReference>
<protein>
    <submittedName>
        <fullName evidence="2">Serine hydrolase</fullName>
    </submittedName>
</protein>
<feature type="domain" description="Beta-lactamase-related" evidence="1">
    <location>
        <begin position="68"/>
        <end position="360"/>
    </location>
</feature>
<gene>
    <name evidence="2" type="ORF">GCM10008938_22240</name>
</gene>
<dbReference type="Proteomes" id="UP000632222">
    <property type="component" value="Unassembled WGS sequence"/>
</dbReference>
<keyword evidence="3" id="KW-1185">Reference proteome</keyword>
<dbReference type="Pfam" id="PF00144">
    <property type="entry name" value="Beta-lactamase"/>
    <property type="match status" value="1"/>
</dbReference>
<dbReference type="PANTHER" id="PTHR46825:SF9">
    <property type="entry name" value="BETA-LACTAMASE-RELATED DOMAIN-CONTAINING PROTEIN"/>
    <property type="match status" value="1"/>
</dbReference>
<proteinExistence type="predicted"/>
<dbReference type="RefSeq" id="WP_189002763.1">
    <property type="nucleotide sequence ID" value="NZ_BMOD01000007.1"/>
</dbReference>